<dbReference type="EMBL" id="BAAALS010000024">
    <property type="protein sequence ID" value="GAA1767765.1"/>
    <property type="molecule type" value="Genomic_DNA"/>
</dbReference>
<dbReference type="PROSITE" id="PS50893">
    <property type="entry name" value="ABC_TRANSPORTER_2"/>
    <property type="match status" value="1"/>
</dbReference>
<organism evidence="5 6">
    <name type="scientific">Luedemannella helvata</name>
    <dbReference type="NCBI Taxonomy" id="349315"/>
    <lineage>
        <taxon>Bacteria</taxon>
        <taxon>Bacillati</taxon>
        <taxon>Actinomycetota</taxon>
        <taxon>Actinomycetes</taxon>
        <taxon>Micromonosporales</taxon>
        <taxon>Micromonosporaceae</taxon>
        <taxon>Luedemannella</taxon>
    </lineage>
</organism>
<dbReference type="SMART" id="SM00382">
    <property type="entry name" value="AAA"/>
    <property type="match status" value="1"/>
</dbReference>
<gene>
    <name evidence="5" type="ORF">GCM10009681_43540</name>
</gene>
<keyword evidence="2" id="KW-0547">Nucleotide-binding</keyword>
<evidence type="ECO:0000256" key="1">
    <source>
        <dbReference type="ARBA" id="ARBA00022448"/>
    </source>
</evidence>
<dbReference type="InterPro" id="IPR027417">
    <property type="entry name" value="P-loop_NTPase"/>
</dbReference>
<evidence type="ECO:0000313" key="6">
    <source>
        <dbReference type="Proteomes" id="UP001500655"/>
    </source>
</evidence>
<feature type="domain" description="ABC transporter" evidence="4">
    <location>
        <begin position="4"/>
        <end position="237"/>
    </location>
</feature>
<keyword evidence="6" id="KW-1185">Reference proteome</keyword>
<dbReference type="PANTHER" id="PTHR42788">
    <property type="entry name" value="TAURINE IMPORT ATP-BINDING PROTEIN-RELATED"/>
    <property type="match status" value="1"/>
</dbReference>
<dbReference type="Gene3D" id="3.40.50.300">
    <property type="entry name" value="P-loop containing nucleotide triphosphate hydrolases"/>
    <property type="match status" value="1"/>
</dbReference>
<evidence type="ECO:0000256" key="3">
    <source>
        <dbReference type="ARBA" id="ARBA00022840"/>
    </source>
</evidence>
<comment type="caution">
    <text evidence="5">The sequence shown here is derived from an EMBL/GenBank/DDBJ whole genome shotgun (WGS) entry which is preliminary data.</text>
</comment>
<dbReference type="CDD" id="cd03293">
    <property type="entry name" value="ABC_NrtD_SsuB_transporters"/>
    <property type="match status" value="1"/>
</dbReference>
<reference evidence="6" key="1">
    <citation type="journal article" date="2019" name="Int. J. Syst. Evol. Microbiol.">
        <title>The Global Catalogue of Microorganisms (GCM) 10K type strain sequencing project: providing services to taxonomists for standard genome sequencing and annotation.</title>
        <authorList>
            <consortium name="The Broad Institute Genomics Platform"/>
            <consortium name="The Broad Institute Genome Sequencing Center for Infectious Disease"/>
            <person name="Wu L."/>
            <person name="Ma J."/>
        </authorList>
    </citation>
    <scope>NUCLEOTIDE SEQUENCE [LARGE SCALE GENOMIC DNA]</scope>
    <source>
        <strain evidence="6">JCM 13249</strain>
    </source>
</reference>
<dbReference type="PANTHER" id="PTHR42788:SF13">
    <property type="entry name" value="ALIPHATIC SULFONATES IMPORT ATP-BINDING PROTEIN SSUB"/>
    <property type="match status" value="1"/>
</dbReference>
<dbReference type="GO" id="GO:0005524">
    <property type="term" value="F:ATP binding"/>
    <property type="evidence" value="ECO:0007669"/>
    <property type="project" value="UniProtKB-KW"/>
</dbReference>
<name>A0ABP4X567_9ACTN</name>
<dbReference type="InterPro" id="IPR017871">
    <property type="entry name" value="ABC_transporter-like_CS"/>
</dbReference>
<keyword evidence="3 5" id="KW-0067">ATP-binding</keyword>
<dbReference type="SUPFAM" id="SSF52540">
    <property type="entry name" value="P-loop containing nucleoside triphosphate hydrolases"/>
    <property type="match status" value="1"/>
</dbReference>
<dbReference type="InterPro" id="IPR003593">
    <property type="entry name" value="AAA+_ATPase"/>
</dbReference>
<sequence>MNLMSVRGVNKTFNAGENREVRALDNVNLTIEEGEFLVLLGPSGCGKTTLLRLLGGLESPTSGSIEFESSSSIHQDRSPIGFVFQEATLMPWRTALSNVELSAELSGIPAAERRERGLALLDLVGLSNFADKYPRELSGGMQQRVSLARALAHDPPLLLMDEPFGALDAQTRDTMNVELQRIWLESRKTAVFVTHSIQEAVFLADRIVLMATGPGRIQSITEVNFPRPRTIEMVEEPEFREIARKLRLDMGAAHDRAATLGG</sequence>
<evidence type="ECO:0000259" key="4">
    <source>
        <dbReference type="PROSITE" id="PS50893"/>
    </source>
</evidence>
<evidence type="ECO:0000256" key="2">
    <source>
        <dbReference type="ARBA" id="ARBA00022741"/>
    </source>
</evidence>
<dbReference type="PROSITE" id="PS00211">
    <property type="entry name" value="ABC_TRANSPORTER_1"/>
    <property type="match status" value="1"/>
</dbReference>
<dbReference type="Proteomes" id="UP001500655">
    <property type="component" value="Unassembled WGS sequence"/>
</dbReference>
<dbReference type="InterPro" id="IPR003439">
    <property type="entry name" value="ABC_transporter-like_ATP-bd"/>
</dbReference>
<proteinExistence type="predicted"/>
<keyword evidence="1" id="KW-0813">Transport</keyword>
<protein>
    <submittedName>
        <fullName evidence="5">ABC transporter ATP-binding protein</fullName>
    </submittedName>
</protein>
<dbReference type="Pfam" id="PF00005">
    <property type="entry name" value="ABC_tran"/>
    <property type="match status" value="1"/>
</dbReference>
<accession>A0ABP4X567</accession>
<evidence type="ECO:0000313" key="5">
    <source>
        <dbReference type="EMBL" id="GAA1767765.1"/>
    </source>
</evidence>
<dbReference type="InterPro" id="IPR050166">
    <property type="entry name" value="ABC_transporter_ATP-bind"/>
</dbReference>